<evidence type="ECO:0000313" key="3">
    <source>
        <dbReference type="Proteomes" id="UP000250235"/>
    </source>
</evidence>
<protein>
    <recommendedName>
        <fullName evidence="4">Secreted protein</fullName>
    </recommendedName>
</protein>
<dbReference type="Proteomes" id="UP000250235">
    <property type="component" value="Unassembled WGS sequence"/>
</dbReference>
<feature type="signal peptide" evidence="1">
    <location>
        <begin position="1"/>
        <end position="28"/>
    </location>
</feature>
<reference evidence="2 3" key="1">
    <citation type="journal article" date="2015" name="Proc. Natl. Acad. Sci. U.S.A.">
        <title>The resurrection genome of Boea hygrometrica: A blueprint for survival of dehydration.</title>
        <authorList>
            <person name="Xiao L."/>
            <person name="Yang G."/>
            <person name="Zhang L."/>
            <person name="Yang X."/>
            <person name="Zhao S."/>
            <person name="Ji Z."/>
            <person name="Zhou Q."/>
            <person name="Hu M."/>
            <person name="Wang Y."/>
            <person name="Chen M."/>
            <person name="Xu Y."/>
            <person name="Jin H."/>
            <person name="Xiao X."/>
            <person name="Hu G."/>
            <person name="Bao F."/>
            <person name="Hu Y."/>
            <person name="Wan P."/>
            <person name="Li L."/>
            <person name="Deng X."/>
            <person name="Kuang T."/>
            <person name="Xiang C."/>
            <person name="Zhu J.K."/>
            <person name="Oliver M.J."/>
            <person name="He Y."/>
        </authorList>
    </citation>
    <scope>NUCLEOTIDE SEQUENCE [LARGE SCALE GENOMIC DNA]</scope>
    <source>
        <strain evidence="3">cv. XS01</strain>
    </source>
</reference>
<keyword evidence="1" id="KW-0732">Signal</keyword>
<name>A0A2Z7C790_9LAMI</name>
<dbReference type="EMBL" id="KQ998963">
    <property type="protein sequence ID" value="KZV42744.1"/>
    <property type="molecule type" value="Genomic_DNA"/>
</dbReference>
<keyword evidence="3" id="KW-1185">Reference proteome</keyword>
<organism evidence="2 3">
    <name type="scientific">Dorcoceras hygrometricum</name>
    <dbReference type="NCBI Taxonomy" id="472368"/>
    <lineage>
        <taxon>Eukaryota</taxon>
        <taxon>Viridiplantae</taxon>
        <taxon>Streptophyta</taxon>
        <taxon>Embryophyta</taxon>
        <taxon>Tracheophyta</taxon>
        <taxon>Spermatophyta</taxon>
        <taxon>Magnoliopsida</taxon>
        <taxon>eudicotyledons</taxon>
        <taxon>Gunneridae</taxon>
        <taxon>Pentapetalae</taxon>
        <taxon>asterids</taxon>
        <taxon>lamiids</taxon>
        <taxon>Lamiales</taxon>
        <taxon>Gesneriaceae</taxon>
        <taxon>Didymocarpoideae</taxon>
        <taxon>Trichosporeae</taxon>
        <taxon>Loxocarpinae</taxon>
        <taxon>Dorcoceras</taxon>
    </lineage>
</organism>
<dbReference type="AlphaFoldDB" id="A0A2Z7C790"/>
<evidence type="ECO:0000256" key="1">
    <source>
        <dbReference type="SAM" id="SignalP"/>
    </source>
</evidence>
<accession>A0A2Z7C790</accession>
<gene>
    <name evidence="2" type="ORF">F511_29789</name>
</gene>
<sequence length="85" mass="9825">MVPQEVGTQVLQLVVVLTQLVVPQEVEAHKKARNKIQTKNRKTTCNDETCAPEQQLRASNRANYSFQKRYRVKELFDRSPMLPQA</sequence>
<evidence type="ECO:0008006" key="4">
    <source>
        <dbReference type="Google" id="ProtNLM"/>
    </source>
</evidence>
<feature type="chain" id="PRO_5016312188" description="Secreted protein" evidence="1">
    <location>
        <begin position="29"/>
        <end position="85"/>
    </location>
</feature>
<evidence type="ECO:0000313" key="2">
    <source>
        <dbReference type="EMBL" id="KZV42744.1"/>
    </source>
</evidence>
<proteinExistence type="predicted"/>